<keyword evidence="2" id="KW-1185">Reference proteome</keyword>
<protein>
    <submittedName>
        <fullName evidence="1">Uncharacterized protein</fullName>
    </submittedName>
</protein>
<sequence>MLPFGHDVLAGSLLVSGISADMTTIVPDLEGTKMFGIRIRNRVSALTASSSRTLLLWLEKLERSNIDFTMQVPFTFVSTNYTTHTSEYMEAKQYYYHQPAYLDS</sequence>
<proteinExistence type="predicted"/>
<name>A0A3P7UQ79_HAEPC</name>
<gene>
    <name evidence="1" type="ORF">HPLM_LOCUS8177</name>
</gene>
<evidence type="ECO:0000313" key="2">
    <source>
        <dbReference type="Proteomes" id="UP000268014"/>
    </source>
</evidence>
<dbReference type="Proteomes" id="UP000268014">
    <property type="component" value="Unassembled WGS sequence"/>
</dbReference>
<reference evidence="1 2" key="1">
    <citation type="submission" date="2018-11" db="EMBL/GenBank/DDBJ databases">
        <authorList>
            <consortium name="Pathogen Informatics"/>
        </authorList>
    </citation>
    <scope>NUCLEOTIDE SEQUENCE [LARGE SCALE GENOMIC DNA]</scope>
    <source>
        <strain evidence="1 2">MHpl1</strain>
    </source>
</reference>
<organism evidence="1 2">
    <name type="scientific">Haemonchus placei</name>
    <name type="common">Barber's pole worm</name>
    <dbReference type="NCBI Taxonomy" id="6290"/>
    <lineage>
        <taxon>Eukaryota</taxon>
        <taxon>Metazoa</taxon>
        <taxon>Ecdysozoa</taxon>
        <taxon>Nematoda</taxon>
        <taxon>Chromadorea</taxon>
        <taxon>Rhabditida</taxon>
        <taxon>Rhabditina</taxon>
        <taxon>Rhabditomorpha</taxon>
        <taxon>Strongyloidea</taxon>
        <taxon>Trichostrongylidae</taxon>
        <taxon>Haemonchus</taxon>
    </lineage>
</organism>
<dbReference type="AlphaFoldDB" id="A0A3P7UQ79"/>
<evidence type="ECO:0000313" key="1">
    <source>
        <dbReference type="EMBL" id="VDO34099.1"/>
    </source>
</evidence>
<accession>A0A3P7UQ79</accession>
<dbReference type="EMBL" id="UZAF01016802">
    <property type="protein sequence ID" value="VDO34099.1"/>
    <property type="molecule type" value="Genomic_DNA"/>
</dbReference>